<dbReference type="PANTHER" id="PTHR47040">
    <property type="entry name" value="OSJNBA0068L06.9 PROTEIN"/>
    <property type="match status" value="1"/>
</dbReference>
<evidence type="ECO:0000313" key="1">
    <source>
        <dbReference type="EMBL" id="KAI7837410.1"/>
    </source>
</evidence>
<dbReference type="PRINTS" id="PR00727">
    <property type="entry name" value="LEADERPTASE"/>
</dbReference>
<dbReference type="GO" id="GO:0004252">
    <property type="term" value="F:serine-type endopeptidase activity"/>
    <property type="evidence" value="ECO:0007669"/>
    <property type="project" value="InterPro"/>
</dbReference>
<dbReference type="InterPro" id="IPR036286">
    <property type="entry name" value="LexA/Signal_pep-like_sf"/>
</dbReference>
<protein>
    <recommendedName>
        <fullName evidence="3">Mitochondrial inner membrane protease subunit</fullName>
    </recommendedName>
</protein>
<gene>
    <name evidence="1" type="ORF">COHA_008777</name>
</gene>
<dbReference type="Proteomes" id="UP001205105">
    <property type="component" value="Unassembled WGS sequence"/>
</dbReference>
<dbReference type="PANTHER" id="PTHR47040:SF1">
    <property type="entry name" value="MITOCHONDRIAL ATP-INDEPENDENT INNER MEMBRANE PROTEASE SUBUNIT 2"/>
    <property type="match status" value="1"/>
</dbReference>
<dbReference type="GO" id="GO:0006465">
    <property type="term" value="P:signal peptide processing"/>
    <property type="evidence" value="ECO:0007669"/>
    <property type="project" value="InterPro"/>
</dbReference>
<dbReference type="EMBL" id="JADXDR010000154">
    <property type="protein sequence ID" value="KAI7837410.1"/>
    <property type="molecule type" value="Genomic_DNA"/>
</dbReference>
<dbReference type="CDD" id="cd06530">
    <property type="entry name" value="S26_SPase_I"/>
    <property type="match status" value="1"/>
</dbReference>
<proteinExistence type="predicted"/>
<sequence>MATNLRYVSLKISQAAQEAAAALSSATASLPEALQRGMEAFRLPLTSVMLITGAAMAPTLNPKAASQPDAVERLLVRLLPRATPKTVHAGDVVAFRSPLTVAAAAGAGVGGLGGFAAAALEPELLQNTMIRRVAAMPGDELVAFEGEEHEETFVVPQGHCWVLADNEQLEPPHVIDSRSFGPLPLSNVVGRILYAARSETDHGPVENSAEGMEADVPVLEAELDLERLCRE</sequence>
<dbReference type="AlphaFoldDB" id="A0AAD5H272"/>
<evidence type="ECO:0008006" key="3">
    <source>
        <dbReference type="Google" id="ProtNLM"/>
    </source>
</evidence>
<reference evidence="1" key="1">
    <citation type="submission" date="2020-11" db="EMBL/GenBank/DDBJ databases">
        <title>Chlorella ohadii genome sequencing and assembly.</title>
        <authorList>
            <person name="Murik O."/>
            <person name="Treves H."/>
            <person name="Kedem I."/>
            <person name="Shotland Y."/>
            <person name="Kaplan A."/>
        </authorList>
    </citation>
    <scope>NUCLEOTIDE SEQUENCE</scope>
    <source>
        <strain evidence="1">1</strain>
    </source>
</reference>
<dbReference type="SUPFAM" id="SSF51306">
    <property type="entry name" value="LexA/Signal peptidase"/>
    <property type="match status" value="1"/>
</dbReference>
<dbReference type="GO" id="GO:0016020">
    <property type="term" value="C:membrane"/>
    <property type="evidence" value="ECO:0007669"/>
    <property type="project" value="InterPro"/>
</dbReference>
<evidence type="ECO:0000313" key="2">
    <source>
        <dbReference type="Proteomes" id="UP001205105"/>
    </source>
</evidence>
<dbReference type="InterPro" id="IPR053307">
    <property type="entry name" value="Mitochondrial_IM_protease"/>
</dbReference>
<organism evidence="1 2">
    <name type="scientific">Chlorella ohadii</name>
    <dbReference type="NCBI Taxonomy" id="2649997"/>
    <lineage>
        <taxon>Eukaryota</taxon>
        <taxon>Viridiplantae</taxon>
        <taxon>Chlorophyta</taxon>
        <taxon>core chlorophytes</taxon>
        <taxon>Trebouxiophyceae</taxon>
        <taxon>Chlorellales</taxon>
        <taxon>Chlorellaceae</taxon>
        <taxon>Chlorella clade</taxon>
        <taxon>Chlorella</taxon>
    </lineage>
</organism>
<dbReference type="Gene3D" id="2.10.109.10">
    <property type="entry name" value="Umud Fragment, subunit A"/>
    <property type="match status" value="1"/>
</dbReference>
<keyword evidence="2" id="KW-1185">Reference proteome</keyword>
<accession>A0AAD5H272</accession>
<dbReference type="InterPro" id="IPR019533">
    <property type="entry name" value="Peptidase_S26"/>
</dbReference>
<comment type="caution">
    <text evidence="1">The sequence shown here is derived from an EMBL/GenBank/DDBJ whole genome shotgun (WGS) entry which is preliminary data.</text>
</comment>
<dbReference type="InterPro" id="IPR000223">
    <property type="entry name" value="Pept_S26A_signal_pept_1"/>
</dbReference>
<name>A0AAD5H272_9CHLO</name>